<feature type="transmembrane region" description="Helical" evidence="7">
    <location>
        <begin position="108"/>
        <end position="127"/>
    </location>
</feature>
<sequence>MPSYPPSSSHRLARLVGPSLAAISLTEHLNAHIWSDNTPAVIALNGSMLFISGLAIVQRHNLWSRDWRVLLTLVGWGSLGLGLTRMAIPERVLERVRSGGPREVRIVSSITAAVGGVLTLFGYFPWLTRCEDLGRPPPPPSSSSQIASLVGKPRRRRPLCAAAARYYSQHHAAAAPNNTNNDGRPRSPTIAIIGSGPAGFYTAQKVMRELKGTKVDMYEQLPVPFGLVRFGVAPDHPEVKNVQDTFQDIAASPDYNFIGNVNLGHDLPLPLLAKHYDAIVFAYGASKDRKIGLEGENKSHVYSARAFVGWYNGLPEYRDLDPDLTAGDTAVVVGQGNVALDVARTLLSKLDQLEKTDMTEYALDRLSRSTIRHVHVVGRRGPMQAAFTIKEVRELLHLDDVNFEPIPESLFPQDLKSLPRPKRRLMELLKKGSPVKEGATKSWSLDFLLSPKSLSRSASDTDKLEGVVFSRTKLDDPDSPGSKVTSTDETRLIPASTLFRSIGYKAEAIPGMRDIGADFDEHRGTVRHDGSGRVYPVEDPQKDNDADNQNASLYCSGWVKRGPTGVIASTMTDAFETAEAIVQDWKKKVTFGSDHHVPLPRPGRAGWKGVQADAAALNLPLRPVHWSSWQKIDAAERSVGAAHGKPREKFGSVDEMLQVSRG</sequence>
<dbReference type="Pfam" id="PF07992">
    <property type="entry name" value="Pyr_redox_2"/>
    <property type="match status" value="1"/>
</dbReference>
<dbReference type="Gene3D" id="3.50.50.60">
    <property type="entry name" value="FAD/NAD(P)-binding domain"/>
    <property type="match status" value="1"/>
</dbReference>
<evidence type="ECO:0000256" key="7">
    <source>
        <dbReference type="SAM" id="Phobius"/>
    </source>
</evidence>
<keyword evidence="4" id="KW-0521">NADP</keyword>
<organism evidence="9 10">
    <name type="scientific">Knufia peltigerae</name>
    <dbReference type="NCBI Taxonomy" id="1002370"/>
    <lineage>
        <taxon>Eukaryota</taxon>
        <taxon>Fungi</taxon>
        <taxon>Dikarya</taxon>
        <taxon>Ascomycota</taxon>
        <taxon>Pezizomycotina</taxon>
        <taxon>Eurotiomycetes</taxon>
        <taxon>Chaetothyriomycetidae</taxon>
        <taxon>Chaetothyriales</taxon>
        <taxon>Trichomeriaceae</taxon>
        <taxon>Knufia</taxon>
    </lineage>
</organism>
<evidence type="ECO:0000313" key="9">
    <source>
        <dbReference type="EMBL" id="KAJ9642196.1"/>
    </source>
</evidence>
<keyword evidence="2" id="KW-0285">Flavoprotein</keyword>
<feature type="domain" description="FAD/NAD(P)-binding" evidence="8">
    <location>
        <begin position="189"/>
        <end position="352"/>
    </location>
</feature>
<evidence type="ECO:0000259" key="8">
    <source>
        <dbReference type="Pfam" id="PF07992"/>
    </source>
</evidence>
<keyword evidence="7" id="KW-0472">Membrane</keyword>
<evidence type="ECO:0000256" key="6">
    <source>
        <dbReference type="SAM" id="MobiDB-lite"/>
    </source>
</evidence>
<dbReference type="AlphaFoldDB" id="A0AA38YAZ7"/>
<keyword evidence="10" id="KW-1185">Reference proteome</keyword>
<dbReference type="Gene3D" id="3.40.50.720">
    <property type="entry name" value="NAD(P)-binding Rossmann-like Domain"/>
    <property type="match status" value="1"/>
</dbReference>
<name>A0AA38YAZ7_9EURO</name>
<dbReference type="EMBL" id="JAPDRN010000010">
    <property type="protein sequence ID" value="KAJ9642196.1"/>
    <property type="molecule type" value="Genomic_DNA"/>
</dbReference>
<dbReference type="GO" id="GO:0016491">
    <property type="term" value="F:oxidoreductase activity"/>
    <property type="evidence" value="ECO:0007669"/>
    <property type="project" value="UniProtKB-KW"/>
</dbReference>
<dbReference type="EC" id="1.18.1.6" evidence="9"/>
<evidence type="ECO:0000256" key="4">
    <source>
        <dbReference type="ARBA" id="ARBA00022857"/>
    </source>
</evidence>
<comment type="caution">
    <text evidence="9">The sequence shown here is derived from an EMBL/GenBank/DDBJ whole genome shotgun (WGS) entry which is preliminary data.</text>
</comment>
<dbReference type="Proteomes" id="UP001172681">
    <property type="component" value="Unassembled WGS sequence"/>
</dbReference>
<keyword evidence="7" id="KW-0812">Transmembrane</keyword>
<feature type="region of interest" description="Disordered" evidence="6">
    <location>
        <begin position="637"/>
        <end position="662"/>
    </location>
</feature>
<keyword evidence="3" id="KW-0274">FAD</keyword>
<dbReference type="InterPro" id="IPR023753">
    <property type="entry name" value="FAD/NAD-binding_dom"/>
</dbReference>
<dbReference type="InterPro" id="IPR036188">
    <property type="entry name" value="FAD/NAD-bd_sf"/>
</dbReference>
<reference evidence="9" key="1">
    <citation type="submission" date="2022-10" db="EMBL/GenBank/DDBJ databases">
        <title>Culturing micro-colonial fungi from biological soil crusts in the Mojave desert and describing Neophaeococcomyces mojavensis, and introducing the new genera and species Taxawa tesnikishii.</title>
        <authorList>
            <person name="Kurbessoian T."/>
            <person name="Stajich J.E."/>
        </authorList>
    </citation>
    <scope>NUCLEOTIDE SEQUENCE</scope>
    <source>
        <strain evidence="9">TK_35</strain>
    </source>
</reference>
<dbReference type="InterPro" id="IPR055275">
    <property type="entry name" value="Ferredox_Rdtase"/>
</dbReference>
<dbReference type="PRINTS" id="PR00419">
    <property type="entry name" value="ADXRDTASE"/>
</dbReference>
<feature type="transmembrane region" description="Helical" evidence="7">
    <location>
        <begin position="40"/>
        <end position="57"/>
    </location>
</feature>
<dbReference type="SUPFAM" id="SSF51971">
    <property type="entry name" value="Nucleotide-binding domain"/>
    <property type="match status" value="1"/>
</dbReference>
<feature type="region of interest" description="Disordered" evidence="6">
    <location>
        <begin position="524"/>
        <end position="548"/>
    </location>
</feature>
<evidence type="ECO:0000256" key="1">
    <source>
        <dbReference type="ARBA" id="ARBA00001974"/>
    </source>
</evidence>
<evidence type="ECO:0000313" key="10">
    <source>
        <dbReference type="Proteomes" id="UP001172681"/>
    </source>
</evidence>
<evidence type="ECO:0000256" key="2">
    <source>
        <dbReference type="ARBA" id="ARBA00022630"/>
    </source>
</evidence>
<accession>A0AA38YAZ7</accession>
<dbReference type="PANTHER" id="PTHR48467">
    <property type="entry name" value="GLUTAMATE SYNTHASE 1 [NADH], CHLOROPLASTIC-LIKE"/>
    <property type="match status" value="1"/>
</dbReference>
<gene>
    <name evidence="9" type="primary">ARH1</name>
    <name evidence="9" type="ORF">H2204_002565</name>
</gene>
<evidence type="ECO:0000256" key="3">
    <source>
        <dbReference type="ARBA" id="ARBA00022827"/>
    </source>
</evidence>
<keyword evidence="5 9" id="KW-0560">Oxidoreductase</keyword>
<keyword evidence="7" id="KW-1133">Transmembrane helix</keyword>
<proteinExistence type="predicted"/>
<evidence type="ECO:0000256" key="5">
    <source>
        <dbReference type="ARBA" id="ARBA00023002"/>
    </source>
</evidence>
<dbReference type="PANTHER" id="PTHR48467:SF1">
    <property type="entry name" value="GLUTAMATE SYNTHASE 1 [NADH], CHLOROPLASTIC-LIKE"/>
    <property type="match status" value="1"/>
</dbReference>
<protein>
    <submittedName>
        <fullName evidence="9">NADPH-adrenodoxin reductase</fullName>
        <ecNumber evidence="9">1.18.1.6</ecNumber>
    </submittedName>
</protein>
<comment type="cofactor">
    <cofactor evidence="1">
        <name>FAD</name>
        <dbReference type="ChEBI" id="CHEBI:57692"/>
    </cofactor>
</comment>